<keyword evidence="1" id="KW-0547">Nucleotide-binding</keyword>
<dbReference type="GO" id="GO:0016787">
    <property type="term" value="F:hydrolase activity"/>
    <property type="evidence" value="ECO:0007669"/>
    <property type="project" value="UniProtKB-KW"/>
</dbReference>
<dbReference type="InterPro" id="IPR003833">
    <property type="entry name" value="CT_C_D"/>
</dbReference>
<evidence type="ECO:0000256" key="2">
    <source>
        <dbReference type="ARBA" id="ARBA00022801"/>
    </source>
</evidence>
<evidence type="ECO:0000256" key="3">
    <source>
        <dbReference type="ARBA" id="ARBA00022840"/>
    </source>
</evidence>
<feature type="domain" description="Carboxyltransferase" evidence="4">
    <location>
        <begin position="2"/>
        <end position="188"/>
    </location>
</feature>
<dbReference type="GO" id="GO:0005524">
    <property type="term" value="F:ATP binding"/>
    <property type="evidence" value="ECO:0007669"/>
    <property type="project" value="UniProtKB-KW"/>
</dbReference>
<accession>A0A6J7BVE9</accession>
<dbReference type="Pfam" id="PF02682">
    <property type="entry name" value="CT_C_D"/>
    <property type="match status" value="1"/>
</dbReference>
<protein>
    <submittedName>
        <fullName evidence="5">Unannotated protein</fullName>
    </submittedName>
</protein>
<dbReference type="EMBL" id="CAFBPU010000002">
    <property type="protein sequence ID" value="CAB5018846.1"/>
    <property type="molecule type" value="Genomic_DNA"/>
</dbReference>
<reference evidence="5" key="1">
    <citation type="submission" date="2020-05" db="EMBL/GenBank/DDBJ databases">
        <authorList>
            <person name="Chiriac C."/>
            <person name="Salcher M."/>
            <person name="Ghai R."/>
            <person name="Kavagutti S V."/>
        </authorList>
    </citation>
    <scope>NUCLEOTIDE SEQUENCE</scope>
</reference>
<dbReference type="InterPro" id="IPR029000">
    <property type="entry name" value="Cyclophilin-like_dom_sf"/>
</dbReference>
<evidence type="ECO:0000313" key="7">
    <source>
        <dbReference type="EMBL" id="CAB5018846.1"/>
    </source>
</evidence>
<dbReference type="EMBL" id="CAFBIZ010000098">
    <property type="protein sequence ID" value="CAB4849837.1"/>
    <property type="molecule type" value="Genomic_DNA"/>
</dbReference>
<evidence type="ECO:0000313" key="5">
    <source>
        <dbReference type="EMBL" id="CAB4849837.1"/>
    </source>
</evidence>
<name>A0A6J7BVE9_9ZZZZ</name>
<sequence>MTLVRKCGDRALLLEVDDVHGMVRALEALDLPGVTEIVAGARTVLVSHGADADVNALARRVAGITPMAEPEGDPATITLEVIYDGDDLGVVAGVAGISVEEVIARHVGADYQVAFCGFSPGFAYLRGLDPSLVVPRLASPRTRVPAGSVAIADTWSAVYPRESPGGWRLLGHTRTPLWDLTSPVPALLTPGTRVRFARIAS</sequence>
<dbReference type="PANTHER" id="PTHR34698:SF2">
    <property type="entry name" value="5-OXOPROLINASE SUBUNIT B"/>
    <property type="match status" value="1"/>
</dbReference>
<dbReference type="SUPFAM" id="SSF50891">
    <property type="entry name" value="Cyclophilin-like"/>
    <property type="match status" value="1"/>
</dbReference>
<keyword evidence="3" id="KW-0067">ATP-binding</keyword>
<dbReference type="Gene3D" id="2.40.100.10">
    <property type="entry name" value="Cyclophilin-like"/>
    <property type="match status" value="1"/>
</dbReference>
<proteinExistence type="predicted"/>
<dbReference type="PANTHER" id="PTHR34698">
    <property type="entry name" value="5-OXOPROLINASE SUBUNIT B"/>
    <property type="match status" value="1"/>
</dbReference>
<dbReference type="EMBL" id="CAFBND010000119">
    <property type="protein sequence ID" value="CAB4956937.1"/>
    <property type="molecule type" value="Genomic_DNA"/>
</dbReference>
<keyword evidence="2" id="KW-0378">Hydrolase</keyword>
<dbReference type="SUPFAM" id="SSF160467">
    <property type="entry name" value="PH0987 N-terminal domain-like"/>
    <property type="match status" value="1"/>
</dbReference>
<evidence type="ECO:0000259" key="4">
    <source>
        <dbReference type="SMART" id="SM00796"/>
    </source>
</evidence>
<gene>
    <name evidence="5" type="ORF">UFOPK3268_00861</name>
    <name evidence="6" type="ORF">UFOPK3752_02030</name>
    <name evidence="7" type="ORF">UFOPK4150_00112</name>
</gene>
<dbReference type="AlphaFoldDB" id="A0A6J7BVE9"/>
<dbReference type="InterPro" id="IPR010016">
    <property type="entry name" value="PxpB"/>
</dbReference>
<organism evidence="5">
    <name type="scientific">freshwater metagenome</name>
    <dbReference type="NCBI Taxonomy" id="449393"/>
    <lineage>
        <taxon>unclassified sequences</taxon>
        <taxon>metagenomes</taxon>
        <taxon>ecological metagenomes</taxon>
    </lineage>
</organism>
<evidence type="ECO:0000313" key="6">
    <source>
        <dbReference type="EMBL" id="CAB4956937.1"/>
    </source>
</evidence>
<evidence type="ECO:0000256" key="1">
    <source>
        <dbReference type="ARBA" id="ARBA00022741"/>
    </source>
</evidence>
<dbReference type="SMART" id="SM00796">
    <property type="entry name" value="AHS1"/>
    <property type="match status" value="1"/>
</dbReference>
<dbReference type="Gene3D" id="3.30.1360.40">
    <property type="match status" value="1"/>
</dbReference>